<feature type="transmembrane region" description="Helical" evidence="1">
    <location>
        <begin position="40"/>
        <end position="63"/>
    </location>
</feature>
<name>A0A2V2NH45_9EURY</name>
<keyword evidence="1" id="KW-0812">Transmembrane</keyword>
<organism evidence="2 3">
    <name type="scientific">Methanospirillum stamsii</name>
    <dbReference type="NCBI Taxonomy" id="1277351"/>
    <lineage>
        <taxon>Archaea</taxon>
        <taxon>Methanobacteriati</taxon>
        <taxon>Methanobacteriota</taxon>
        <taxon>Stenosarchaea group</taxon>
        <taxon>Methanomicrobia</taxon>
        <taxon>Methanomicrobiales</taxon>
        <taxon>Methanospirillaceae</taxon>
        <taxon>Methanospirillum</taxon>
    </lineage>
</organism>
<keyword evidence="1" id="KW-1133">Transmembrane helix</keyword>
<accession>A0A2V2NH45</accession>
<keyword evidence="1" id="KW-0472">Membrane</keyword>
<keyword evidence="3" id="KW-1185">Reference proteome</keyword>
<dbReference type="EMBL" id="QGMZ01000008">
    <property type="protein sequence ID" value="PWR75708.1"/>
    <property type="molecule type" value="Genomic_DNA"/>
</dbReference>
<dbReference type="GeneID" id="97609479"/>
<evidence type="ECO:0000313" key="2">
    <source>
        <dbReference type="EMBL" id="PWR75708.1"/>
    </source>
</evidence>
<reference evidence="2 3" key="1">
    <citation type="submission" date="2018-05" db="EMBL/GenBank/DDBJ databases">
        <title>Draft genome of Methanospirillum stamsii Pt1.</title>
        <authorList>
            <person name="Dueholm M.S."/>
            <person name="Nielsen P.H."/>
            <person name="Bakmann L.F."/>
            <person name="Otzen D.E."/>
        </authorList>
    </citation>
    <scope>NUCLEOTIDE SEQUENCE [LARGE SCALE GENOMIC DNA]</scope>
    <source>
        <strain evidence="2 3">Pt1</strain>
    </source>
</reference>
<evidence type="ECO:0000256" key="1">
    <source>
        <dbReference type="SAM" id="Phobius"/>
    </source>
</evidence>
<dbReference type="Proteomes" id="UP000245934">
    <property type="component" value="Unassembled WGS sequence"/>
</dbReference>
<protein>
    <submittedName>
        <fullName evidence="2">Uncharacterized protein</fullName>
    </submittedName>
</protein>
<proteinExistence type="predicted"/>
<sequence length="64" mass="7344">MTQNPCVHHEDNVGEHTCRLCGKNHCIECIHLGSRICYSCIYKGIIIIMVIMVIFSYVAWYGLL</sequence>
<dbReference type="AlphaFoldDB" id="A0A2V2NH45"/>
<dbReference type="RefSeq" id="WP_109939773.1">
    <property type="nucleotide sequence ID" value="NZ_CP176366.1"/>
</dbReference>
<dbReference type="OrthoDB" id="378620at2157"/>
<gene>
    <name evidence="2" type="ORF">DLD82_03765</name>
</gene>
<evidence type="ECO:0000313" key="3">
    <source>
        <dbReference type="Proteomes" id="UP000245934"/>
    </source>
</evidence>
<comment type="caution">
    <text evidence="2">The sequence shown here is derived from an EMBL/GenBank/DDBJ whole genome shotgun (WGS) entry which is preliminary data.</text>
</comment>